<dbReference type="SUPFAM" id="SSF48452">
    <property type="entry name" value="TPR-like"/>
    <property type="match status" value="4"/>
</dbReference>
<dbReference type="Pfam" id="PF12796">
    <property type="entry name" value="Ank_2"/>
    <property type="match status" value="1"/>
</dbReference>
<accession>A0A6A4H977</accession>
<feature type="domain" description="Protein kinase" evidence="3">
    <location>
        <begin position="1414"/>
        <end position="1542"/>
    </location>
</feature>
<evidence type="ECO:0000259" key="3">
    <source>
        <dbReference type="PROSITE" id="PS50011"/>
    </source>
</evidence>
<dbReference type="PRINTS" id="PR00381">
    <property type="entry name" value="KINESINLIGHT"/>
</dbReference>
<dbReference type="GO" id="GO:0005524">
    <property type="term" value="F:ATP binding"/>
    <property type="evidence" value="ECO:0007669"/>
    <property type="project" value="InterPro"/>
</dbReference>
<proteinExistence type="inferred from homology"/>
<protein>
    <submittedName>
        <fullName evidence="4">TPR-like protein</fullName>
    </submittedName>
</protein>
<dbReference type="PROSITE" id="PS50088">
    <property type="entry name" value="ANK_REPEAT"/>
    <property type="match status" value="1"/>
</dbReference>
<name>A0A6A4H977_9AGAR</name>
<dbReference type="InterPro" id="IPR053137">
    <property type="entry name" value="NLR-like"/>
</dbReference>
<dbReference type="Pfam" id="PF07714">
    <property type="entry name" value="PK_Tyr_Ser-Thr"/>
    <property type="match status" value="1"/>
</dbReference>
<dbReference type="Pfam" id="PF13424">
    <property type="entry name" value="TPR_12"/>
    <property type="match status" value="6"/>
</dbReference>
<dbReference type="InterPro" id="IPR019734">
    <property type="entry name" value="TPR_rpt"/>
</dbReference>
<keyword evidence="5" id="KW-1185">Reference proteome</keyword>
<keyword evidence="2" id="KW-0040">ANK repeat</keyword>
<dbReference type="Gene3D" id="1.10.510.10">
    <property type="entry name" value="Transferase(Phosphotransferase) domain 1"/>
    <property type="match status" value="1"/>
</dbReference>
<dbReference type="Gene3D" id="1.25.40.10">
    <property type="entry name" value="Tetratricopeptide repeat domain"/>
    <property type="match status" value="4"/>
</dbReference>
<dbReference type="InterPro" id="IPR027417">
    <property type="entry name" value="P-loop_NTPase"/>
</dbReference>
<dbReference type="InterPro" id="IPR011990">
    <property type="entry name" value="TPR-like_helical_dom_sf"/>
</dbReference>
<dbReference type="InterPro" id="IPR011009">
    <property type="entry name" value="Kinase-like_dom_sf"/>
</dbReference>
<evidence type="ECO:0000256" key="2">
    <source>
        <dbReference type="PROSITE-ProRule" id="PRU00023"/>
    </source>
</evidence>
<dbReference type="InterPro" id="IPR000719">
    <property type="entry name" value="Prot_kinase_dom"/>
</dbReference>
<reference evidence="4" key="1">
    <citation type="journal article" date="2019" name="Environ. Microbiol.">
        <title>Fungal ecological strategies reflected in gene transcription - a case study of two litter decomposers.</title>
        <authorList>
            <person name="Barbi F."/>
            <person name="Kohler A."/>
            <person name="Barry K."/>
            <person name="Baskaran P."/>
            <person name="Daum C."/>
            <person name="Fauchery L."/>
            <person name="Ihrmark K."/>
            <person name="Kuo A."/>
            <person name="LaButti K."/>
            <person name="Lipzen A."/>
            <person name="Morin E."/>
            <person name="Grigoriev I.V."/>
            <person name="Henrissat B."/>
            <person name="Lindahl B."/>
            <person name="Martin F."/>
        </authorList>
    </citation>
    <scope>NUCLEOTIDE SEQUENCE</scope>
    <source>
        <strain evidence="4">JB14</strain>
    </source>
</reference>
<gene>
    <name evidence="4" type="ORF">BT96DRAFT_212643</name>
</gene>
<dbReference type="SUPFAM" id="SSF48403">
    <property type="entry name" value="Ankyrin repeat"/>
    <property type="match status" value="1"/>
</dbReference>
<dbReference type="SMART" id="SM00028">
    <property type="entry name" value="TPR"/>
    <property type="match status" value="9"/>
</dbReference>
<feature type="repeat" description="ANK" evidence="2">
    <location>
        <begin position="1235"/>
        <end position="1267"/>
    </location>
</feature>
<evidence type="ECO:0000313" key="5">
    <source>
        <dbReference type="Proteomes" id="UP000799118"/>
    </source>
</evidence>
<evidence type="ECO:0000256" key="1">
    <source>
        <dbReference type="ARBA" id="ARBA00008171"/>
    </source>
</evidence>
<organism evidence="4 5">
    <name type="scientific">Gymnopus androsaceus JB14</name>
    <dbReference type="NCBI Taxonomy" id="1447944"/>
    <lineage>
        <taxon>Eukaryota</taxon>
        <taxon>Fungi</taxon>
        <taxon>Dikarya</taxon>
        <taxon>Basidiomycota</taxon>
        <taxon>Agaricomycotina</taxon>
        <taxon>Agaricomycetes</taxon>
        <taxon>Agaricomycetidae</taxon>
        <taxon>Agaricales</taxon>
        <taxon>Marasmiineae</taxon>
        <taxon>Omphalotaceae</taxon>
        <taxon>Gymnopus</taxon>
    </lineage>
</organism>
<dbReference type="PANTHER" id="PTHR46082:SF6">
    <property type="entry name" value="AAA+ ATPASE DOMAIN-CONTAINING PROTEIN-RELATED"/>
    <property type="match status" value="1"/>
</dbReference>
<dbReference type="InterPro" id="IPR002110">
    <property type="entry name" value="Ankyrin_rpt"/>
</dbReference>
<dbReference type="PROSITE" id="PS50011">
    <property type="entry name" value="PROTEIN_KINASE_DOM"/>
    <property type="match status" value="1"/>
</dbReference>
<dbReference type="InterPro" id="IPR001245">
    <property type="entry name" value="Ser-Thr/Tyr_kinase_cat_dom"/>
</dbReference>
<dbReference type="SUPFAM" id="SSF56112">
    <property type="entry name" value="Protein kinase-like (PK-like)"/>
    <property type="match status" value="1"/>
</dbReference>
<dbReference type="PROSITE" id="PS50297">
    <property type="entry name" value="ANK_REP_REGION"/>
    <property type="match status" value="1"/>
</dbReference>
<sequence>MLFAHLSSFPKMKPTSGPSRGTLQFEYDDIPITGNSVQHTPATESAAGSFSQMFAHASQFEISNSIFQVAHNIINNKTVNNVWKKEVAPSGYQEKMSNINSQPHPPDFIGRKDNISLLENHFIKGESSTAQHKQKIYLLWGLGGSGKTQTALEFAFQFEDQFTKIWIIHAASESLIQASFYDIAQQINWLWPTWLAGKRWLEANKEEWLVIYDNADDPDLNLGKFLPACRHGNVIITSRNAALIQLTMGPSGYHKEVRDMGHTDAVQLLLSCAGMSHNANLEEQEMAGKIAQTLHCFPLTLVQAGAYIKQQQCLMEYLESQRAEIMAINMSHNFDDYTLSMYSTWNLSWKKLSNPAQEFLRICSHMHFENIPREVFQKAVQNINKVSLEHPGPLIDQVIVILERLFTSPSHWNDTEMDGIISELERFSLINVLKHGKLYNIHPLVHHWVFDEMKNQADLITGFLAVSMQTISKDEMPFVLQVQEHCKFVKPLDFHEVFILEAFRKLWSLSGHHVRELELAQALVKISEANLGKNHPETLNYTEKLGVVYRLLGRYNDALVLETPLLKLSEEVLGKEHPDTLTRIQNLAMIYINLGRYNDALELEEPLLKLSEMVLGKEHPNTLTGIQNLAMTYINLGRYNDALELEEPLLKLSEQVLGKEHPDTLTQIQNLAITYTDLGRYNDALELEEPLLKLSEQVLGKEHPDTLTRIQNLAITYTDLGRYNDALELEEPLLKLSEQVLGKEHPDTLTRIQNLAMIYINLGRYNDALELEEPLLKLTEMVLGKEHPNTLTGIQNLAMTYIYLGRYNDALDLEEPLLKLSEMVLGKEHPHTLTRIQNLAMVYTDLGRYNDALDLEEHLLKLSEQVLGKEHPSTLGRIQNLAVTYKNLGQYNDALELEEHLLKLSEQVLGKEHPNTLSRILNLAITYTDLGRYNDALDLEEPLLKLSEQVLGKEHPNTLAQIQNLAMTYKNLGKYNNALDLEEPLLKISEQVLGKEHPNTLTRIQNLAITYKNLRQYNNALEMEEPLLKLSEKVLGNEHPDTLTRIQNLVITYKNLGQYNNALELHKTLLKLSKKVLGNEHPDTLTRIQNLAITYKDLGQYNDALELHKTLLKLSKKVLGEDHPDTLTQIQHLAATYAELGQYNNILELEELLLKLSGQVLGKEHPDTLTQIHNLKLQAAAMKGLDAVVQLLMDNHVHSVEGHEKALETAAFHGHASIVMLLLEKGTAPNAKRVRYANALQMASSNGHAAIVKALLEYGADPALESAEHKTTKTSLQKEGDWTPTIPSIMKNLIDRKAEGISPIISSASSYTSLNHDRPMSDFQCALVEYELIREQRAAHLDVKEKTQKDSQWFSHITNVDQMLDQVQSELDLYADALDLCGQEYHKKCLRFLHHLSKKVQAIPSSLLVQNIKPESQWPVAGGGFADVYLGLTADGKVVCLKVLRLIISQDDGYRARIRKKFYQEALVWRQLKHPNILPLLGVSTELFTPSFCLVSPWMMNKDIITYIKNNSDQDIFQFLSDIAAGISYLHSRDPPIVHGDI</sequence>
<dbReference type="EMBL" id="ML769565">
    <property type="protein sequence ID" value="KAE9393757.1"/>
    <property type="molecule type" value="Genomic_DNA"/>
</dbReference>
<dbReference type="SMART" id="SM00248">
    <property type="entry name" value="ANK"/>
    <property type="match status" value="2"/>
</dbReference>
<evidence type="ECO:0000313" key="4">
    <source>
        <dbReference type="EMBL" id="KAE9393757.1"/>
    </source>
</evidence>
<dbReference type="InterPro" id="IPR036770">
    <property type="entry name" value="Ankyrin_rpt-contain_sf"/>
</dbReference>
<dbReference type="Pfam" id="PF13374">
    <property type="entry name" value="TPR_10"/>
    <property type="match status" value="3"/>
</dbReference>
<dbReference type="Gene3D" id="3.40.50.300">
    <property type="entry name" value="P-loop containing nucleotide triphosphate hydrolases"/>
    <property type="match status" value="1"/>
</dbReference>
<dbReference type="SUPFAM" id="SSF52540">
    <property type="entry name" value="P-loop containing nucleoside triphosphate hydrolases"/>
    <property type="match status" value="1"/>
</dbReference>
<dbReference type="Gene3D" id="1.25.40.20">
    <property type="entry name" value="Ankyrin repeat-containing domain"/>
    <property type="match status" value="1"/>
</dbReference>
<dbReference type="OrthoDB" id="771227at2759"/>
<comment type="similarity">
    <text evidence="1">Belongs to the protein kinase superfamily. TKL Ser/Thr protein kinase family. ROCO subfamily.</text>
</comment>
<dbReference type="GO" id="GO:0004672">
    <property type="term" value="F:protein kinase activity"/>
    <property type="evidence" value="ECO:0007669"/>
    <property type="project" value="InterPro"/>
</dbReference>
<dbReference type="Proteomes" id="UP000799118">
    <property type="component" value="Unassembled WGS sequence"/>
</dbReference>
<dbReference type="PANTHER" id="PTHR46082">
    <property type="entry name" value="ATP/GTP-BINDING PROTEIN-RELATED"/>
    <property type="match status" value="1"/>
</dbReference>